<protein>
    <submittedName>
        <fullName evidence="2">Uncharacterized protein</fullName>
    </submittedName>
</protein>
<feature type="region of interest" description="Disordered" evidence="1">
    <location>
        <begin position="85"/>
        <end position="121"/>
    </location>
</feature>
<evidence type="ECO:0000313" key="2">
    <source>
        <dbReference type="EnsemblPlants" id="OMERI07G08970.1"/>
    </source>
</evidence>
<dbReference type="EnsemblPlants" id="OMERI07G08970.1">
    <property type="protein sequence ID" value="OMERI07G08970.1"/>
    <property type="gene ID" value="OMERI07G08970"/>
</dbReference>
<proteinExistence type="predicted"/>
<dbReference type="Proteomes" id="UP000008021">
    <property type="component" value="Chromosome 7"/>
</dbReference>
<dbReference type="Gramene" id="OMERI07G08970.1">
    <property type="protein sequence ID" value="OMERI07G08970.1"/>
    <property type="gene ID" value="OMERI07G08970"/>
</dbReference>
<feature type="compositionally biased region" description="Polar residues" evidence="1">
    <location>
        <begin position="105"/>
        <end position="121"/>
    </location>
</feature>
<evidence type="ECO:0000256" key="1">
    <source>
        <dbReference type="SAM" id="MobiDB-lite"/>
    </source>
</evidence>
<accession>A0A0E0EA90</accession>
<sequence>MSNFSPATATRLLQFSARRTFSLSPARHSPATAAHLLHSPRRRRAFSTPRDGGAPSLPAMVAHLLHSSARHSPATAARLLYSPTRLSPAQREASGSPLPGDMTVAVSTRSGAASSLSRSQH</sequence>
<reference evidence="2" key="2">
    <citation type="submission" date="2018-05" db="EMBL/GenBank/DDBJ databases">
        <title>OmerRS3 (Oryza meridionalis Reference Sequence Version 3).</title>
        <authorList>
            <person name="Zhang J."/>
            <person name="Kudrna D."/>
            <person name="Lee S."/>
            <person name="Talag J."/>
            <person name="Welchert J."/>
            <person name="Wing R.A."/>
        </authorList>
    </citation>
    <scope>NUCLEOTIDE SEQUENCE [LARGE SCALE GENOMIC DNA]</scope>
    <source>
        <strain evidence="2">cv. OR44</strain>
    </source>
</reference>
<organism evidence="2">
    <name type="scientific">Oryza meridionalis</name>
    <dbReference type="NCBI Taxonomy" id="40149"/>
    <lineage>
        <taxon>Eukaryota</taxon>
        <taxon>Viridiplantae</taxon>
        <taxon>Streptophyta</taxon>
        <taxon>Embryophyta</taxon>
        <taxon>Tracheophyta</taxon>
        <taxon>Spermatophyta</taxon>
        <taxon>Magnoliopsida</taxon>
        <taxon>Liliopsida</taxon>
        <taxon>Poales</taxon>
        <taxon>Poaceae</taxon>
        <taxon>BOP clade</taxon>
        <taxon>Oryzoideae</taxon>
        <taxon>Oryzeae</taxon>
        <taxon>Oryzinae</taxon>
        <taxon>Oryza</taxon>
    </lineage>
</organism>
<reference evidence="2" key="1">
    <citation type="submission" date="2015-04" db="UniProtKB">
        <authorList>
            <consortium name="EnsemblPlants"/>
        </authorList>
    </citation>
    <scope>IDENTIFICATION</scope>
</reference>
<keyword evidence="3" id="KW-1185">Reference proteome</keyword>
<dbReference type="HOGENOM" id="CLU_2041780_0_0_1"/>
<name>A0A0E0EA90_9ORYZ</name>
<dbReference type="AlphaFoldDB" id="A0A0E0EA90"/>
<evidence type="ECO:0000313" key="3">
    <source>
        <dbReference type="Proteomes" id="UP000008021"/>
    </source>
</evidence>